<sequence length="788" mass="84672">MAQAAPYSASMDSDTARQLVVLGGTLLMLDAPPALVMGFDQQTFQIGQKFKGLKMIPPGIHFLSFCQLGQPGQLAPYAGRFLGFAEGQVVVMRWDPATEALVDLSDEDEAARYTLGVKRFDFDAGLAPYNLSGYAAWQRLSGHITTAVAGQLQPAPQPWFSITAEEEPTHPKQRTAAEEQLTEQLAQQAAASPWGIDQADRAAAHLQGSMQRLSTNGCKAPPLASTPSTVDDSLQPGLTNASRSSAWDGQDVCVIGELQWAYLAFLLCQSLEGFAQWKALLHLMLSSSSAIQKQPNFFAQLCTALRHQLAHGLSQAEKAAAASDDEGNSANPLGAFVTDELMAGGFLRALLQQFLEEISLCQQGPGRIARGALVVVGGFTVGAGVLSYAAFKVISPPFRGYRASPGKLPKEFVLELDFEDLDLVEKSSPLNAFQQALGRSRGQVEIRQVVNALLEGGDDTRIKGVLALIGGTQQFTGLAQVQEIRQAMQDFRAKSSVPTIAYSDAFGEGGLNDTISYYLASCFSKVYMQPSGLLSTTGLATSSVFLRQLLDRWHIQPLFVARGKYKNIINTFTESGFTKEHREATEGILQGFTTQMVQHIAGDRNLTETQVRAAINASPLKCPEAIKMGLIDEGLYRDQVVQTLAATNPSEGPASTPSAVTPEPPQLKIPDQLPRVGVKRYIMHQEQEKAKLAKKARTAKTAPQVAIIMACGSIVKGKGSVGGFSEGSEVASVPMCKLLGQARIDDKIKAVVLRIDSPGGFAVASDAICREVKRLREAGKPVIVSMAT</sequence>
<dbReference type="InterPro" id="IPR033648">
    <property type="entry name" value="AAR2_C"/>
</dbReference>
<dbReference type="GO" id="GO:0008233">
    <property type="term" value="F:peptidase activity"/>
    <property type="evidence" value="ECO:0007669"/>
    <property type="project" value="InterPro"/>
</dbReference>
<dbReference type="CDD" id="cd07018">
    <property type="entry name" value="S49_SppA_67K_type"/>
    <property type="match status" value="1"/>
</dbReference>
<dbReference type="Gene3D" id="3.90.226.10">
    <property type="entry name" value="2-enoyl-CoA Hydratase, Chain A, domain 1"/>
    <property type="match status" value="2"/>
</dbReference>
<feature type="compositionally biased region" description="Polar residues" evidence="2">
    <location>
        <begin position="647"/>
        <end position="659"/>
    </location>
</feature>
<feature type="domain" description="Peptidase S49" evidence="3">
    <location>
        <begin position="510"/>
        <end position="646"/>
    </location>
</feature>
<feature type="compositionally biased region" description="Polar residues" evidence="2">
    <location>
        <begin position="225"/>
        <end position="244"/>
    </location>
</feature>
<evidence type="ECO:0000256" key="2">
    <source>
        <dbReference type="SAM" id="MobiDB-lite"/>
    </source>
</evidence>
<organism evidence="6 7">
    <name type="scientific">Apatococcus fuscideae</name>
    <dbReference type="NCBI Taxonomy" id="2026836"/>
    <lineage>
        <taxon>Eukaryota</taxon>
        <taxon>Viridiplantae</taxon>
        <taxon>Chlorophyta</taxon>
        <taxon>core chlorophytes</taxon>
        <taxon>Trebouxiophyceae</taxon>
        <taxon>Chlorellales</taxon>
        <taxon>Chlorellaceae</taxon>
        <taxon>Apatococcus</taxon>
    </lineage>
</organism>
<dbReference type="Pfam" id="PF20981">
    <property type="entry name" value="AAR2_1st"/>
    <property type="match status" value="1"/>
</dbReference>
<dbReference type="InterPro" id="IPR047217">
    <property type="entry name" value="S49_SppA_67K_type_N"/>
</dbReference>
<feature type="region of interest" description="Disordered" evidence="2">
    <location>
        <begin position="167"/>
        <end position="189"/>
    </location>
</feature>
<feature type="region of interest" description="Disordered" evidence="2">
    <location>
        <begin position="217"/>
        <end position="244"/>
    </location>
</feature>
<feature type="domain" description="AAR2 C-terminal" evidence="4">
    <location>
        <begin position="250"/>
        <end position="360"/>
    </location>
</feature>
<dbReference type="GO" id="GO:0006508">
    <property type="term" value="P:proteolysis"/>
    <property type="evidence" value="ECO:0007669"/>
    <property type="project" value="InterPro"/>
</dbReference>
<dbReference type="AlphaFoldDB" id="A0AAW1TAN7"/>
<name>A0AAW1TAN7_9CHLO</name>
<dbReference type="InterPro" id="IPR002142">
    <property type="entry name" value="Peptidase_S49"/>
</dbReference>
<dbReference type="Pfam" id="PF01343">
    <property type="entry name" value="Peptidase_S49"/>
    <property type="match status" value="1"/>
</dbReference>
<evidence type="ECO:0000259" key="5">
    <source>
        <dbReference type="Pfam" id="PF20981"/>
    </source>
</evidence>
<dbReference type="InterPro" id="IPR038516">
    <property type="entry name" value="AAR2_N_sf"/>
</dbReference>
<dbReference type="Gene3D" id="2.60.34.20">
    <property type="match status" value="1"/>
</dbReference>
<evidence type="ECO:0000313" key="7">
    <source>
        <dbReference type="Proteomes" id="UP001485043"/>
    </source>
</evidence>
<dbReference type="Pfam" id="PF05282">
    <property type="entry name" value="AAR2"/>
    <property type="match status" value="1"/>
</dbReference>
<evidence type="ECO:0000256" key="1">
    <source>
        <dbReference type="ARBA" id="ARBA00006281"/>
    </source>
</evidence>
<feature type="compositionally biased region" description="Low complexity" evidence="2">
    <location>
        <begin position="178"/>
        <end position="189"/>
    </location>
</feature>
<reference evidence="6 7" key="1">
    <citation type="journal article" date="2024" name="Nat. Commun.">
        <title>Phylogenomics reveals the evolutionary origins of lichenization in chlorophyte algae.</title>
        <authorList>
            <person name="Puginier C."/>
            <person name="Libourel C."/>
            <person name="Otte J."/>
            <person name="Skaloud P."/>
            <person name="Haon M."/>
            <person name="Grisel S."/>
            <person name="Petersen M."/>
            <person name="Berrin J.G."/>
            <person name="Delaux P.M."/>
            <person name="Dal Grande F."/>
            <person name="Keller J."/>
        </authorList>
    </citation>
    <scope>NUCLEOTIDE SEQUENCE [LARGE SCALE GENOMIC DNA]</scope>
    <source>
        <strain evidence="6 7">SAG 2523</strain>
    </source>
</reference>
<dbReference type="PANTHER" id="PTHR12689:SF4">
    <property type="entry name" value="PROTEIN AAR2 HOMOLOG"/>
    <property type="match status" value="1"/>
</dbReference>
<proteinExistence type="inferred from homology"/>
<dbReference type="CDD" id="cd13778">
    <property type="entry name" value="Aar2_C"/>
    <property type="match status" value="1"/>
</dbReference>
<dbReference type="InterPro" id="IPR007946">
    <property type="entry name" value="AAR2"/>
</dbReference>
<gene>
    <name evidence="6" type="ORF">WJX84_001451</name>
</gene>
<dbReference type="InterPro" id="IPR029045">
    <property type="entry name" value="ClpP/crotonase-like_dom_sf"/>
</dbReference>
<dbReference type="EMBL" id="JALJOV010000195">
    <property type="protein sequence ID" value="KAK9866040.1"/>
    <property type="molecule type" value="Genomic_DNA"/>
</dbReference>
<evidence type="ECO:0000259" key="4">
    <source>
        <dbReference type="Pfam" id="PF05282"/>
    </source>
</evidence>
<evidence type="ECO:0000313" key="6">
    <source>
        <dbReference type="EMBL" id="KAK9866040.1"/>
    </source>
</evidence>
<comment type="caution">
    <text evidence="6">The sequence shown here is derived from an EMBL/GenBank/DDBJ whole genome shotgun (WGS) entry which is preliminary data.</text>
</comment>
<protein>
    <submittedName>
        <fullName evidence="6">Uncharacterized protein</fullName>
    </submittedName>
</protein>
<accession>A0AAW1TAN7</accession>
<dbReference type="InterPro" id="IPR038514">
    <property type="entry name" value="AAR2_C_sf"/>
</dbReference>
<dbReference type="CDD" id="cd13777">
    <property type="entry name" value="Aar2_N"/>
    <property type="match status" value="1"/>
</dbReference>
<feature type="domain" description="AAR2 N-terminal" evidence="5">
    <location>
        <begin position="23"/>
        <end position="154"/>
    </location>
</feature>
<comment type="similarity">
    <text evidence="1">Belongs to the AAR2 family.</text>
</comment>
<dbReference type="PANTHER" id="PTHR12689">
    <property type="entry name" value="A1 CISTRON SPLICING FACTOR AAR2-RELATED"/>
    <property type="match status" value="1"/>
</dbReference>
<dbReference type="Proteomes" id="UP001485043">
    <property type="component" value="Unassembled WGS sequence"/>
</dbReference>
<dbReference type="InterPro" id="IPR033647">
    <property type="entry name" value="Aar2_N"/>
</dbReference>
<feature type="region of interest" description="Disordered" evidence="2">
    <location>
        <begin position="647"/>
        <end position="666"/>
    </location>
</feature>
<dbReference type="Gene3D" id="1.25.40.550">
    <property type="entry name" value="Aar2, C-terminal domain-like"/>
    <property type="match status" value="1"/>
</dbReference>
<dbReference type="GO" id="GO:0000244">
    <property type="term" value="P:spliceosomal tri-snRNP complex assembly"/>
    <property type="evidence" value="ECO:0007669"/>
    <property type="project" value="TreeGrafter"/>
</dbReference>
<keyword evidence="7" id="KW-1185">Reference proteome</keyword>
<dbReference type="SUPFAM" id="SSF52096">
    <property type="entry name" value="ClpP/crotonase"/>
    <property type="match status" value="2"/>
</dbReference>
<evidence type="ECO:0000259" key="3">
    <source>
        <dbReference type="Pfam" id="PF01343"/>
    </source>
</evidence>